<reference evidence="5" key="1">
    <citation type="submission" date="2020-12" db="EMBL/GenBank/DDBJ databases">
        <title>Clostridium thailandense sp. nov., a novel acetogenic bacterium isolated from peat land soil in Thailand.</title>
        <authorList>
            <person name="Chaikitkaew S."/>
            <person name="Birkeland N.K."/>
        </authorList>
    </citation>
    <scope>NUCLEOTIDE SEQUENCE</scope>
    <source>
        <strain evidence="5">PL3</strain>
    </source>
</reference>
<dbReference type="InterPro" id="IPR018990">
    <property type="entry name" value="Prot_inh_I42_chagasin"/>
</dbReference>
<evidence type="ECO:0000313" key="5">
    <source>
        <dbReference type="EMBL" id="MBV7271854.1"/>
    </source>
</evidence>
<feature type="domain" description="Proteinase inhibitor I42 chagasin" evidence="3">
    <location>
        <begin position="162"/>
        <end position="251"/>
    </location>
</feature>
<dbReference type="InterPro" id="IPR052781">
    <property type="entry name" value="Cys_protease_inhibitor_I42"/>
</dbReference>
<dbReference type="Pfam" id="PF09394">
    <property type="entry name" value="Inhibitor_I42"/>
    <property type="match status" value="1"/>
</dbReference>
<comment type="caution">
    <text evidence="5">The sequence shown here is derived from an EMBL/GenBank/DDBJ whole genome shotgun (WGS) entry which is preliminary data.</text>
</comment>
<keyword evidence="1 2" id="KW-0732">Signal</keyword>
<dbReference type="RefSeq" id="WP_218318892.1">
    <property type="nucleotide sequence ID" value="NZ_JAEEGC010000012.1"/>
</dbReference>
<keyword evidence="6" id="KW-1185">Reference proteome</keyword>
<gene>
    <name evidence="5" type="ORF">I6U48_02860</name>
</gene>
<evidence type="ECO:0000259" key="4">
    <source>
        <dbReference type="Pfam" id="PF13205"/>
    </source>
</evidence>
<dbReference type="InterPro" id="IPR032812">
    <property type="entry name" value="SbsA_Ig"/>
</dbReference>
<sequence length="254" mass="28615">MRKLNKLILTTLSYTACLLFVLCSKTLASEATSSDALSIIQDDPILNWTKLPTKEDVSVNKAWSIEFTKPISKESLSNYSIYVKDDKYNIVDTNFQQSEDGQTINIFPTSNYFPGHSYSLYVTNRVKSTSNQSLYNPAYMNFTINVDAIKVDNTYNNQNIKLKKGDILELTLPENYDGGYSWQFKPSLDNGMFKIIDDIFIAPDVPPNVIGGVGKRRWLIQAIGTGSTSINLEESRPWDSKSTLSNFNLTVTVK</sequence>
<feature type="domain" description="SbsA Ig-like" evidence="4">
    <location>
        <begin position="54"/>
        <end position="143"/>
    </location>
</feature>
<evidence type="ECO:0000256" key="1">
    <source>
        <dbReference type="ARBA" id="ARBA00022729"/>
    </source>
</evidence>
<dbReference type="Pfam" id="PF13205">
    <property type="entry name" value="Big_5"/>
    <property type="match status" value="1"/>
</dbReference>
<dbReference type="PANTHER" id="PTHR36530">
    <property type="entry name" value="INHIBITOR OF CYSTEINE PEPTIDASE"/>
    <property type="match status" value="1"/>
</dbReference>
<dbReference type="AlphaFoldDB" id="A0A949TFI3"/>
<organism evidence="5 6">
    <name type="scientific">Clostridium thailandense</name>
    <dbReference type="NCBI Taxonomy" id="2794346"/>
    <lineage>
        <taxon>Bacteria</taxon>
        <taxon>Bacillati</taxon>
        <taxon>Bacillota</taxon>
        <taxon>Clostridia</taxon>
        <taxon>Eubacteriales</taxon>
        <taxon>Clostridiaceae</taxon>
        <taxon>Clostridium</taxon>
    </lineage>
</organism>
<protein>
    <submittedName>
        <fullName evidence="5">Protease inhibitor I42 family protein</fullName>
    </submittedName>
</protein>
<feature type="chain" id="PRO_5036887119" evidence="2">
    <location>
        <begin position="29"/>
        <end position="254"/>
    </location>
</feature>
<feature type="signal peptide" evidence="2">
    <location>
        <begin position="1"/>
        <end position="28"/>
    </location>
</feature>
<evidence type="ECO:0000256" key="2">
    <source>
        <dbReference type="SAM" id="SignalP"/>
    </source>
</evidence>
<evidence type="ECO:0000313" key="6">
    <source>
        <dbReference type="Proteomes" id="UP000694308"/>
    </source>
</evidence>
<name>A0A949TFI3_9CLOT</name>
<dbReference type="EMBL" id="JAEEGC010000012">
    <property type="protein sequence ID" value="MBV7271854.1"/>
    <property type="molecule type" value="Genomic_DNA"/>
</dbReference>
<accession>A0A949TFI3</accession>
<evidence type="ECO:0000259" key="3">
    <source>
        <dbReference type="Pfam" id="PF09394"/>
    </source>
</evidence>
<dbReference type="PANTHER" id="PTHR36530:SF1">
    <property type="entry name" value="AMOEBIASIN-1"/>
    <property type="match status" value="1"/>
</dbReference>
<proteinExistence type="predicted"/>
<dbReference type="Proteomes" id="UP000694308">
    <property type="component" value="Unassembled WGS sequence"/>
</dbReference>